<dbReference type="Pfam" id="PF07589">
    <property type="entry name" value="PEP-CTERM"/>
    <property type="match status" value="1"/>
</dbReference>
<keyword evidence="4" id="KW-1185">Reference proteome</keyword>
<evidence type="ECO:0000256" key="1">
    <source>
        <dbReference type="SAM" id="SignalP"/>
    </source>
</evidence>
<dbReference type="Proteomes" id="UP001365405">
    <property type="component" value="Unassembled WGS sequence"/>
</dbReference>
<evidence type="ECO:0000313" key="3">
    <source>
        <dbReference type="EMBL" id="MEK8052828.1"/>
    </source>
</evidence>
<comment type="caution">
    <text evidence="3">The sequence shown here is derived from an EMBL/GenBank/DDBJ whole genome shotgun (WGS) entry which is preliminary data.</text>
</comment>
<organism evidence="3 4">
    <name type="scientific">Pseudaquabacterium inlustre</name>
    <dbReference type="NCBI Taxonomy" id="2984192"/>
    <lineage>
        <taxon>Bacteria</taxon>
        <taxon>Pseudomonadati</taxon>
        <taxon>Pseudomonadota</taxon>
        <taxon>Betaproteobacteria</taxon>
        <taxon>Burkholderiales</taxon>
        <taxon>Sphaerotilaceae</taxon>
        <taxon>Pseudaquabacterium</taxon>
    </lineage>
</organism>
<sequence>MRNNPLRRPSTLRTACQLALCIGALPSAQAQVFGSLANFDAVNNTGHEAHGFEIRIEDPSYTRASLYSVFGLDRNFGVPPTSVERYGAPLITELPGIGVTIRYQASFANGAWSVGTPTGPYPLAGDSCWPLGNPQYASGTLTCDHFGVATYGSPAKTTYSWLIDPGNTGTLTAVTAALPAVNFAYQPPAPGPVPVARPVVAEIEAHRENGEVFGTPYWVKVYSKHLDHDVKLDDLMHKNPDVPGDAEVEVEWELFQAGGDNGLKQHGVDLAAADQALVLRYEFYQYLGERDALGEALCSGKGGGGGGKRGGVGAGVGGGGNGPDACGGLGDYVGAQIAGFNAVQAPLAAVPEPASAGLLAAGLGLLCVRLSRRRL</sequence>
<reference evidence="3 4" key="1">
    <citation type="submission" date="2024-04" db="EMBL/GenBank/DDBJ databases">
        <title>Novel species of the genus Ideonella isolated from streams.</title>
        <authorList>
            <person name="Lu H."/>
        </authorList>
    </citation>
    <scope>NUCLEOTIDE SEQUENCE [LARGE SCALE GENOMIC DNA]</scope>
    <source>
        <strain evidence="3 4">DXS22W</strain>
    </source>
</reference>
<evidence type="ECO:0000313" key="4">
    <source>
        <dbReference type="Proteomes" id="UP001365405"/>
    </source>
</evidence>
<feature type="signal peptide" evidence="1">
    <location>
        <begin position="1"/>
        <end position="30"/>
    </location>
</feature>
<dbReference type="NCBIfam" id="TIGR02595">
    <property type="entry name" value="PEP_CTERM"/>
    <property type="match status" value="1"/>
</dbReference>
<dbReference type="RefSeq" id="WP_341412555.1">
    <property type="nucleotide sequence ID" value="NZ_JBBUTH010000010.1"/>
</dbReference>
<feature type="chain" id="PRO_5047221324" evidence="1">
    <location>
        <begin position="31"/>
        <end position="375"/>
    </location>
</feature>
<dbReference type="EMBL" id="JBBUTH010000010">
    <property type="protein sequence ID" value="MEK8052828.1"/>
    <property type="molecule type" value="Genomic_DNA"/>
</dbReference>
<feature type="domain" description="Ice-binding protein C-terminal" evidence="2">
    <location>
        <begin position="349"/>
        <end position="373"/>
    </location>
</feature>
<name>A0ABU9CLY2_9BURK</name>
<dbReference type="InterPro" id="IPR013424">
    <property type="entry name" value="Ice-binding_C"/>
</dbReference>
<evidence type="ECO:0000259" key="2">
    <source>
        <dbReference type="Pfam" id="PF07589"/>
    </source>
</evidence>
<accession>A0ABU9CLY2</accession>
<proteinExistence type="predicted"/>
<gene>
    <name evidence="3" type="ORF">AACH10_21435</name>
</gene>
<keyword evidence="1" id="KW-0732">Signal</keyword>
<protein>
    <submittedName>
        <fullName evidence="3">PEP-CTERM sorting domain-containing protein</fullName>
    </submittedName>
</protein>